<evidence type="ECO:0000313" key="2">
    <source>
        <dbReference type="EMBL" id="CAF0948114.1"/>
    </source>
</evidence>
<dbReference type="EMBL" id="CAJNOH010000007">
    <property type="protein sequence ID" value="CAF0737766.1"/>
    <property type="molecule type" value="Genomic_DNA"/>
</dbReference>
<organism evidence="2 3">
    <name type="scientific">Rotaria sordida</name>
    <dbReference type="NCBI Taxonomy" id="392033"/>
    <lineage>
        <taxon>Eukaryota</taxon>
        <taxon>Metazoa</taxon>
        <taxon>Spiralia</taxon>
        <taxon>Gnathifera</taxon>
        <taxon>Rotifera</taxon>
        <taxon>Eurotatoria</taxon>
        <taxon>Bdelloidea</taxon>
        <taxon>Philodinida</taxon>
        <taxon>Philodinidae</taxon>
        <taxon>Rotaria</taxon>
    </lineage>
</organism>
<dbReference type="AlphaFoldDB" id="A0A814D2Y9"/>
<name>A0A814D2Y9_9BILA</name>
<keyword evidence="3" id="KW-1185">Reference proteome</keyword>
<gene>
    <name evidence="2" type="ORF">JXQ802_LOCUS11529</name>
    <name evidence="1" type="ORF">PYM288_LOCUS1364</name>
</gene>
<evidence type="ECO:0000313" key="1">
    <source>
        <dbReference type="EMBL" id="CAF0737766.1"/>
    </source>
</evidence>
<dbReference type="Proteomes" id="UP000663870">
    <property type="component" value="Unassembled WGS sequence"/>
</dbReference>
<dbReference type="EMBL" id="CAJNOL010000229">
    <property type="protein sequence ID" value="CAF0948114.1"/>
    <property type="molecule type" value="Genomic_DNA"/>
</dbReference>
<comment type="caution">
    <text evidence="2">The sequence shown here is derived from an EMBL/GenBank/DDBJ whole genome shotgun (WGS) entry which is preliminary data.</text>
</comment>
<protein>
    <submittedName>
        <fullName evidence="2">Uncharacterized protein</fullName>
    </submittedName>
</protein>
<reference evidence="2" key="1">
    <citation type="submission" date="2021-02" db="EMBL/GenBank/DDBJ databases">
        <authorList>
            <person name="Nowell W R."/>
        </authorList>
    </citation>
    <scope>NUCLEOTIDE SEQUENCE</scope>
</reference>
<evidence type="ECO:0000313" key="3">
    <source>
        <dbReference type="Proteomes" id="UP000663870"/>
    </source>
</evidence>
<dbReference type="Proteomes" id="UP000663854">
    <property type="component" value="Unassembled WGS sequence"/>
</dbReference>
<accession>A0A814D2Y9</accession>
<sequence>MKEKKTLKLITNSLPASNPAANLSYKLYREDRAFYICHLRNSIVLKLAIKYATESRQSTLQLLIVLLNQHHQYLKK</sequence>
<proteinExistence type="predicted"/>